<organism evidence="2 3">
    <name type="scientific">Paramecium sonneborni</name>
    <dbReference type="NCBI Taxonomy" id="65129"/>
    <lineage>
        <taxon>Eukaryota</taxon>
        <taxon>Sar</taxon>
        <taxon>Alveolata</taxon>
        <taxon>Ciliophora</taxon>
        <taxon>Intramacronucleata</taxon>
        <taxon>Oligohymenophorea</taxon>
        <taxon>Peniculida</taxon>
        <taxon>Parameciidae</taxon>
        <taxon>Paramecium</taxon>
    </lineage>
</organism>
<evidence type="ECO:0000313" key="2">
    <source>
        <dbReference type="EMBL" id="CAD8068797.1"/>
    </source>
</evidence>
<protein>
    <recommendedName>
        <fullName evidence="4">Transmembrane protein</fullName>
    </recommendedName>
</protein>
<keyword evidence="3" id="KW-1185">Reference proteome</keyword>
<feature type="transmembrane region" description="Helical" evidence="1">
    <location>
        <begin position="1274"/>
        <end position="1297"/>
    </location>
</feature>
<comment type="caution">
    <text evidence="2">The sequence shown here is derived from an EMBL/GenBank/DDBJ whole genome shotgun (WGS) entry which is preliminary data.</text>
</comment>
<keyword evidence="1" id="KW-1133">Transmembrane helix</keyword>
<feature type="transmembrane region" description="Helical" evidence="1">
    <location>
        <begin position="212"/>
        <end position="236"/>
    </location>
</feature>
<keyword evidence="1" id="KW-0472">Membrane</keyword>
<gene>
    <name evidence="2" type="ORF">PSON_ATCC_30995.1.T0240366</name>
</gene>
<evidence type="ECO:0008006" key="4">
    <source>
        <dbReference type="Google" id="ProtNLM"/>
    </source>
</evidence>
<dbReference type="EMBL" id="CAJJDN010000024">
    <property type="protein sequence ID" value="CAD8068797.1"/>
    <property type="molecule type" value="Genomic_DNA"/>
</dbReference>
<evidence type="ECO:0000256" key="1">
    <source>
        <dbReference type="SAM" id="Phobius"/>
    </source>
</evidence>
<proteinExistence type="predicted"/>
<dbReference type="Proteomes" id="UP000692954">
    <property type="component" value="Unassembled WGS sequence"/>
</dbReference>
<feature type="transmembrane region" description="Helical" evidence="1">
    <location>
        <begin position="966"/>
        <end position="989"/>
    </location>
</feature>
<keyword evidence="1" id="KW-0812">Transmembrane</keyword>
<evidence type="ECO:0000313" key="3">
    <source>
        <dbReference type="Proteomes" id="UP000692954"/>
    </source>
</evidence>
<feature type="transmembrane region" description="Helical" evidence="1">
    <location>
        <begin position="1071"/>
        <end position="1090"/>
    </location>
</feature>
<accession>A0A8S1LM08</accession>
<feature type="transmembrane region" description="Helical" evidence="1">
    <location>
        <begin position="156"/>
        <end position="176"/>
    </location>
</feature>
<feature type="transmembrane region" description="Helical" evidence="1">
    <location>
        <begin position="765"/>
        <end position="785"/>
    </location>
</feature>
<name>A0A8S1LM08_9CILI</name>
<feature type="transmembrane region" description="Helical" evidence="1">
    <location>
        <begin position="66"/>
        <end position="92"/>
    </location>
</feature>
<dbReference type="OrthoDB" id="305161at2759"/>
<reference evidence="2" key="1">
    <citation type="submission" date="2021-01" db="EMBL/GenBank/DDBJ databases">
        <authorList>
            <consortium name="Genoscope - CEA"/>
            <person name="William W."/>
        </authorList>
    </citation>
    <scope>NUCLEOTIDE SEQUENCE</scope>
</reference>
<feature type="transmembrane region" description="Helical" evidence="1">
    <location>
        <begin position="183"/>
        <end position="206"/>
    </location>
</feature>
<sequence length="1340" mass="158349">MSKGLSQLTKQMFEKLTELDDLQIKLSDKVVLFIQILGALLNLSYLQPQEQHQYLYILSLFARPQLYIDSTIIGYFFLIANILYIFGIFFNIPGKRIISLYGGLMVTNFFNLGMEISSSLICFILQPSLIIISALNQLFLLETLDIKTYNFHQTKVFYPTHIIWIIQIMQSLFWYYDSNMITLNLIGLLSCSLQLFFANNFIIASIQLYTIFHALLIILGQANNLSSLLVIFPIFLRITHYREKRKEKTYFQNFENNKKPENKLIYISLQINNKQYQKALCLLSEMKDLNVYYEVKKNKMKLKCLKLIQTIMFANQSSQQSFVDSLNNIIEVEETSYNHIEELKQIMQQKLYLLQNVQEEENFDKYYAYLDKLTIIEEILNFQYQEHQTLKNKSILIFFYSEIMNNFHQARFLSHQNNPIQHDNYDLNKLVYLISKYDQGIQISGISNNTIFSIDTSLEIESYIPPGIREHHNSIIEQFIETGISKYAKQFDASFIAKENDTYMSSIDFGFNTTIIDELKFIIFFQVSLEQPMAMILNSQLKITCLSESLSNALNISKFDFKNITYNIRKFLPSYSETESYQENLELILSEVEQDFPFVTTIKQQIKLVNNQPVYYILIFEYIRRSNYKQKSFTQLTYQQSFLEPISLQQEFKTKSDFDFFEQGNIAQEDPIDVPYEENDFNQQYLNDLIELQQMDDNTNIYSPDNKQQSKLKLIRKQTFASRQRKQQSLNIDQDEQFLIKTQTNSYNLLSKDFLSDYYDQQLNIANKFIITFLLSLFVTFAFFVQQTIKVNSDIDQLMDDLEVLDFSQLCFQPIENNLLVIFSLSQYNLYFHLQIITYQQMVKFIQFPSSQILVGYNQIYTNFNHLFQQSLLQTTLDDNQLEIYQYTNSTKEESYNMSLRNALITLLKFQYDVLIDFKQNGRVNADSAHIYFIFKNYIPLKQIITNLHKDLLENTITLVEHDIKIIITLLIVSMVTLTFPYLLSYYYFNGIANQISRFYNIILQLPQDIKDTQILQYKLLISQINEDHEFIVRYKYNEQSFVKEKQKQSQSQKRAKVQNRLKFRGLSWKFGYLVIYILILLKSGISFQLNLQYLQGYKEVAIFYKALSDLSIDISSIYSAREVLLFRNSFPYLQNNTIQQLLMVIDDGLNRTKQFLEQQFIYDKVILSDKFQEYYDHLAKEDLCNQLSEDLQAQTSSFCIQLFNGNMKNGLLSILTIITNNLKTELNYNKFEKRTSIQFYDLEGPYLISGIVNDLYQAMRQDMFIQTQQILKLMNIAGIILLSLLGVLILFSKFIIFNKLTRLFEVSKKFISFIPIKMLLFDEGMERYVKNLMYKNNLT</sequence>
<feature type="transmembrane region" description="Helical" evidence="1">
    <location>
        <begin position="112"/>
        <end position="136"/>
    </location>
</feature>